<dbReference type="InterPro" id="IPR002347">
    <property type="entry name" value="SDR_fam"/>
</dbReference>
<dbReference type="PRINTS" id="PR00081">
    <property type="entry name" value="GDHRDH"/>
</dbReference>
<name>A0ABS3YV48_9BACT</name>
<protein>
    <submittedName>
        <fullName evidence="2">SDR family oxidoreductase</fullName>
    </submittedName>
</protein>
<dbReference type="Gene3D" id="3.40.50.720">
    <property type="entry name" value="NAD(P)-binding Rossmann-like Domain"/>
    <property type="match status" value="1"/>
</dbReference>
<comment type="caution">
    <text evidence="2">The sequence shown here is derived from an EMBL/GenBank/DDBJ whole genome shotgun (WGS) entry which is preliminary data.</text>
</comment>
<dbReference type="CDD" id="cd05374">
    <property type="entry name" value="17beta-HSD-like_SDR_c"/>
    <property type="match status" value="1"/>
</dbReference>
<evidence type="ECO:0000256" key="1">
    <source>
        <dbReference type="RuleBase" id="RU000363"/>
    </source>
</evidence>
<accession>A0ABS3YV48</accession>
<proteinExistence type="inferred from homology"/>
<dbReference type="InterPro" id="IPR051911">
    <property type="entry name" value="SDR_oxidoreductase"/>
</dbReference>
<sequence>MKKVILITGSSTGFGALMVRTFAREGHAVIATMRNAAGKNAAYAQTLGALQNTEVIDLDVTDDASVSNAVKTVYARHGKIDVLINNAGIYGGGVLESYTLPQIQKLFDVNVWGVHRMNNEVLPRMRAAKEGLIITISSQVGRISLPLQSAYNASKFALEGLIEGSYAELLAQGVESVLLEPGGFLTDIITKVHVNGDREGIQESYGTSITEMQQRMMKAFTRIFTEAAPDPQLVADAALRLVDMEKGKRPLRTPLDINSKGVDIEYNNTTEEIKERWISAYGL</sequence>
<keyword evidence="3" id="KW-1185">Reference proteome</keyword>
<dbReference type="PRINTS" id="PR00080">
    <property type="entry name" value="SDRFAMILY"/>
</dbReference>
<dbReference type="SUPFAM" id="SSF51735">
    <property type="entry name" value="NAD(P)-binding Rossmann-fold domains"/>
    <property type="match status" value="1"/>
</dbReference>
<gene>
    <name evidence="2" type="ORF">J7I42_16075</name>
</gene>
<dbReference type="InterPro" id="IPR036291">
    <property type="entry name" value="NAD(P)-bd_dom_sf"/>
</dbReference>
<dbReference type="PANTHER" id="PTHR43976">
    <property type="entry name" value="SHORT CHAIN DEHYDROGENASE"/>
    <property type="match status" value="1"/>
</dbReference>
<dbReference type="EMBL" id="JAGHKO010000004">
    <property type="protein sequence ID" value="MBO9201801.1"/>
    <property type="molecule type" value="Genomic_DNA"/>
</dbReference>
<dbReference type="PANTHER" id="PTHR43976:SF9">
    <property type="entry name" value="OXIDOREDUCTASE"/>
    <property type="match status" value="1"/>
</dbReference>
<dbReference type="Proteomes" id="UP000677244">
    <property type="component" value="Unassembled WGS sequence"/>
</dbReference>
<dbReference type="Pfam" id="PF00106">
    <property type="entry name" value="adh_short"/>
    <property type="match status" value="1"/>
</dbReference>
<organism evidence="2 3">
    <name type="scientific">Niastella soli</name>
    <dbReference type="NCBI Taxonomy" id="2821487"/>
    <lineage>
        <taxon>Bacteria</taxon>
        <taxon>Pseudomonadati</taxon>
        <taxon>Bacteroidota</taxon>
        <taxon>Chitinophagia</taxon>
        <taxon>Chitinophagales</taxon>
        <taxon>Chitinophagaceae</taxon>
        <taxon>Niastella</taxon>
    </lineage>
</organism>
<dbReference type="RefSeq" id="WP_209139858.1">
    <property type="nucleotide sequence ID" value="NZ_JAGHKO010000004.1"/>
</dbReference>
<evidence type="ECO:0000313" key="3">
    <source>
        <dbReference type="Proteomes" id="UP000677244"/>
    </source>
</evidence>
<evidence type="ECO:0000313" key="2">
    <source>
        <dbReference type="EMBL" id="MBO9201801.1"/>
    </source>
</evidence>
<comment type="similarity">
    <text evidence="1">Belongs to the short-chain dehydrogenases/reductases (SDR) family.</text>
</comment>
<reference evidence="2 3" key="1">
    <citation type="submission" date="2021-03" db="EMBL/GenBank/DDBJ databases">
        <title>Assistant Professor.</title>
        <authorList>
            <person name="Huq M.A."/>
        </authorList>
    </citation>
    <scope>NUCLEOTIDE SEQUENCE [LARGE SCALE GENOMIC DNA]</scope>
    <source>
        <strain evidence="2 3">MAH-29</strain>
    </source>
</reference>